<dbReference type="EMBL" id="JABFAD010000002">
    <property type="protein sequence ID" value="MBA0792786.1"/>
    <property type="molecule type" value="Genomic_DNA"/>
</dbReference>
<evidence type="ECO:0000256" key="3">
    <source>
        <dbReference type="ARBA" id="ARBA00023015"/>
    </source>
</evidence>
<feature type="compositionally biased region" description="Polar residues" evidence="6">
    <location>
        <begin position="237"/>
        <end position="248"/>
    </location>
</feature>
<dbReference type="GO" id="GO:0017025">
    <property type="term" value="F:TBP-class protein binding"/>
    <property type="evidence" value="ECO:0007669"/>
    <property type="project" value="TreeGrafter"/>
</dbReference>
<feature type="non-terminal residue" evidence="8">
    <location>
        <position position="420"/>
    </location>
</feature>
<feature type="domain" description="Transcription initiation factor TFIID subunit 12" evidence="7">
    <location>
        <begin position="262"/>
        <end position="329"/>
    </location>
</feature>
<proteinExistence type="inferred from homology"/>
<dbReference type="Pfam" id="PF03847">
    <property type="entry name" value="TFIID_20kDa"/>
    <property type="match status" value="1"/>
</dbReference>
<evidence type="ECO:0000256" key="2">
    <source>
        <dbReference type="ARBA" id="ARBA00007530"/>
    </source>
</evidence>
<evidence type="ECO:0000256" key="1">
    <source>
        <dbReference type="ARBA" id="ARBA00004123"/>
    </source>
</evidence>
<dbReference type="CDD" id="cd07981">
    <property type="entry name" value="HFD_TAF12"/>
    <property type="match status" value="1"/>
</dbReference>
<dbReference type="PANTHER" id="PTHR12264:SF21">
    <property type="entry name" value="TRANSCRIPTION INITIATION FACTOR TFIID SUBUNIT 12"/>
    <property type="match status" value="1"/>
</dbReference>
<dbReference type="InterPro" id="IPR037794">
    <property type="entry name" value="TAF12"/>
</dbReference>
<dbReference type="GO" id="GO:0000124">
    <property type="term" value="C:SAGA complex"/>
    <property type="evidence" value="ECO:0007669"/>
    <property type="project" value="InterPro"/>
</dbReference>
<evidence type="ECO:0000313" key="8">
    <source>
        <dbReference type="EMBL" id="MBA0792786.1"/>
    </source>
</evidence>
<feature type="compositionally biased region" description="Low complexity" evidence="6">
    <location>
        <begin position="123"/>
        <end position="140"/>
    </location>
</feature>
<feature type="compositionally biased region" description="Low complexity" evidence="6">
    <location>
        <begin position="88"/>
        <end position="108"/>
    </location>
</feature>
<dbReference type="AlphaFoldDB" id="A0A7J9G5B7"/>
<evidence type="ECO:0000256" key="5">
    <source>
        <dbReference type="ARBA" id="ARBA00023242"/>
    </source>
</evidence>
<name>A0A7J9G5B7_9ROSI</name>
<dbReference type="GO" id="GO:0005669">
    <property type="term" value="C:transcription factor TFIID complex"/>
    <property type="evidence" value="ECO:0007669"/>
    <property type="project" value="InterPro"/>
</dbReference>
<feature type="compositionally biased region" description="Low complexity" evidence="6">
    <location>
        <begin position="60"/>
        <end position="80"/>
    </location>
</feature>
<organism evidence="8 9">
    <name type="scientific">Gossypium harknessii</name>
    <dbReference type="NCBI Taxonomy" id="34285"/>
    <lineage>
        <taxon>Eukaryota</taxon>
        <taxon>Viridiplantae</taxon>
        <taxon>Streptophyta</taxon>
        <taxon>Embryophyta</taxon>
        <taxon>Tracheophyta</taxon>
        <taxon>Spermatophyta</taxon>
        <taxon>Magnoliopsida</taxon>
        <taxon>eudicotyledons</taxon>
        <taxon>Gunneridae</taxon>
        <taxon>Pentapetalae</taxon>
        <taxon>rosids</taxon>
        <taxon>malvids</taxon>
        <taxon>Malvales</taxon>
        <taxon>Malvaceae</taxon>
        <taxon>Malvoideae</taxon>
        <taxon>Gossypium</taxon>
    </lineage>
</organism>
<gene>
    <name evidence="8" type="ORF">Gohar_017255</name>
</gene>
<feature type="compositionally biased region" description="Low complexity" evidence="6">
    <location>
        <begin position="10"/>
        <end position="38"/>
    </location>
</feature>
<evidence type="ECO:0000259" key="7">
    <source>
        <dbReference type="Pfam" id="PF03847"/>
    </source>
</evidence>
<protein>
    <recommendedName>
        <fullName evidence="7">Transcription initiation factor TFIID subunit 12 domain-containing protein</fullName>
    </recommendedName>
</protein>
<comment type="caution">
    <text evidence="8">The sequence shown here is derived from an EMBL/GenBank/DDBJ whole genome shotgun (WGS) entry which is preliminary data.</text>
</comment>
<evidence type="ECO:0000313" key="9">
    <source>
        <dbReference type="Proteomes" id="UP000593560"/>
    </source>
</evidence>
<dbReference type="InterPro" id="IPR009072">
    <property type="entry name" value="Histone-fold"/>
</dbReference>
<feature type="region of interest" description="Disordered" evidence="6">
    <location>
        <begin position="1"/>
        <end position="258"/>
    </location>
</feature>
<feature type="compositionally biased region" description="Low complexity" evidence="6">
    <location>
        <begin position="168"/>
        <end position="207"/>
    </location>
</feature>
<dbReference type="GO" id="GO:0046982">
    <property type="term" value="F:protein heterodimerization activity"/>
    <property type="evidence" value="ECO:0007669"/>
    <property type="project" value="InterPro"/>
</dbReference>
<dbReference type="InterPro" id="IPR003228">
    <property type="entry name" value="TFIID_TAF12_dom"/>
</dbReference>
<keyword evidence="9" id="KW-1185">Reference proteome</keyword>
<comment type="similarity">
    <text evidence="2">Belongs to the TAF12 family.</text>
</comment>
<accession>A0A7J9G5B7</accession>
<dbReference type="PANTHER" id="PTHR12264">
    <property type="entry name" value="TRANSCRIPTION INITIATION FACTOR TFIID SUBUNIT 12"/>
    <property type="match status" value="1"/>
</dbReference>
<reference evidence="8 9" key="1">
    <citation type="journal article" date="2019" name="Genome Biol. Evol.">
        <title>Insights into the evolution of the New World diploid cottons (Gossypium, subgenus Houzingenia) based on genome sequencing.</title>
        <authorList>
            <person name="Grover C.E."/>
            <person name="Arick M.A. 2nd"/>
            <person name="Thrash A."/>
            <person name="Conover J.L."/>
            <person name="Sanders W.S."/>
            <person name="Peterson D.G."/>
            <person name="Frelichowski J.E."/>
            <person name="Scheffler J.A."/>
            <person name="Scheffler B.E."/>
            <person name="Wendel J.F."/>
        </authorList>
    </citation>
    <scope>NUCLEOTIDE SEQUENCE [LARGE SCALE GENOMIC DNA]</scope>
    <source>
        <strain evidence="8">0</strain>
        <tissue evidence="8">Leaf</tissue>
    </source>
</reference>
<dbReference type="GO" id="GO:0003677">
    <property type="term" value="F:DNA binding"/>
    <property type="evidence" value="ECO:0007669"/>
    <property type="project" value="TreeGrafter"/>
</dbReference>
<feature type="compositionally biased region" description="Polar residues" evidence="6">
    <location>
        <begin position="208"/>
        <end position="231"/>
    </location>
</feature>
<keyword evidence="3" id="KW-0805">Transcription regulation</keyword>
<dbReference type="GO" id="GO:0051123">
    <property type="term" value="P:RNA polymerase II preinitiation complex assembly"/>
    <property type="evidence" value="ECO:0007669"/>
    <property type="project" value="TreeGrafter"/>
</dbReference>
<comment type="subcellular location">
    <subcellularLocation>
        <location evidence="1">Nucleus</location>
    </subcellularLocation>
</comment>
<keyword evidence="4" id="KW-0804">Transcription</keyword>
<dbReference type="SUPFAM" id="SSF47113">
    <property type="entry name" value="Histone-fold"/>
    <property type="match status" value="1"/>
</dbReference>
<evidence type="ECO:0000256" key="6">
    <source>
        <dbReference type="SAM" id="MobiDB-lite"/>
    </source>
</evidence>
<dbReference type="Gene3D" id="1.10.20.10">
    <property type="entry name" value="Histone, subunit A"/>
    <property type="match status" value="1"/>
</dbReference>
<evidence type="ECO:0000256" key="4">
    <source>
        <dbReference type="ARBA" id="ARBA00023163"/>
    </source>
</evidence>
<dbReference type="Proteomes" id="UP000593560">
    <property type="component" value="Unassembled WGS sequence"/>
</dbReference>
<dbReference type="FunFam" id="1.10.20.10:FF:000011">
    <property type="entry name" value="Transcription initiation factor TFIID subunit 12"/>
    <property type="match status" value="1"/>
</dbReference>
<keyword evidence="5" id="KW-0539">Nucleus</keyword>
<sequence length="420" mass="45281">PAAAFSRPWQQHSSQFTHFSSSSPSASSSPSPSLSSQPRGSIALGVPSSHSGPSPPSPSPSQSTPFTGSFGHSFGGTSSSNVSQHQQRPLQSSLRPTSSPTSQSPSTQNFQGHGLMRVSAVGSSSSTPSTLQTPQSPNQPWLSSGAQGKPPLPPPWHRPQLRAHIPQQHHSLQTVSQQQHVSSPQVPPQNISSIQQQEHFEQQFSQSRASQSLPHQQQDSRSQGSANQKPSSLAMVQPSTVQVTQNKAAITESDDSGGRILSKRSIHDIVNQIDPSEKLDPEVEDILVDIAEDFVDSITTFGCSLAKHRKSDTLEAKDILLHLERNWNMTLPGFSGDEIKTYKKPIEIYDFSNFVALCVSQITNEVHKERLAVIKKSILAREAANAKHIIGQTAVNTKGNVGKVAANILGSPNVKIREVS</sequence>
<dbReference type="OrthoDB" id="2193432at2759"/>